<evidence type="ECO:0000259" key="1">
    <source>
        <dbReference type="Pfam" id="PF05368"/>
    </source>
</evidence>
<dbReference type="Proteomes" id="UP000823388">
    <property type="component" value="Chromosome 4K"/>
</dbReference>
<proteinExistence type="predicted"/>
<reference evidence="2" key="1">
    <citation type="submission" date="2020-05" db="EMBL/GenBank/DDBJ databases">
        <title>WGS assembly of Panicum virgatum.</title>
        <authorList>
            <person name="Lovell J.T."/>
            <person name="Jenkins J."/>
            <person name="Shu S."/>
            <person name="Juenger T.E."/>
            <person name="Schmutz J."/>
        </authorList>
    </citation>
    <scope>NUCLEOTIDE SEQUENCE</scope>
    <source>
        <strain evidence="2">AP13</strain>
    </source>
</reference>
<organism evidence="2 3">
    <name type="scientific">Panicum virgatum</name>
    <name type="common">Blackwell switchgrass</name>
    <dbReference type="NCBI Taxonomy" id="38727"/>
    <lineage>
        <taxon>Eukaryota</taxon>
        <taxon>Viridiplantae</taxon>
        <taxon>Streptophyta</taxon>
        <taxon>Embryophyta</taxon>
        <taxon>Tracheophyta</taxon>
        <taxon>Spermatophyta</taxon>
        <taxon>Magnoliopsida</taxon>
        <taxon>Liliopsida</taxon>
        <taxon>Poales</taxon>
        <taxon>Poaceae</taxon>
        <taxon>PACMAD clade</taxon>
        <taxon>Panicoideae</taxon>
        <taxon>Panicodae</taxon>
        <taxon>Paniceae</taxon>
        <taxon>Panicinae</taxon>
        <taxon>Panicum</taxon>
        <taxon>Panicum sect. Hiantes</taxon>
    </lineage>
</organism>
<evidence type="ECO:0000313" key="2">
    <source>
        <dbReference type="EMBL" id="KAG2611287.1"/>
    </source>
</evidence>
<sequence length="276" mass="30401">MSSRVLVIGGTGKIGRHLVMASLNAGHSTAVLIRPVAAGADCDRARLLEDFVTCGASLVHGDINDREALVAAIGQADVVICAVGHTLVEEVESQLKIVAVIQEKKYLQRFMPSEFCIAVELAEQMLEPVRSIFGAKLRVREALRAAGVPHTIIRGNLTQGFLVPRFGNPSDTGLTTILGDGEAQAYLVNEKDISALAIRTMEDPRTLNRILHVRPPMNLCSLNRLASLFGRIKSARRSRNTMCVRKISSRKYKSPRSLSTFSWRLCMRPSSWARRR</sequence>
<protein>
    <recommendedName>
        <fullName evidence="1">NmrA-like domain-containing protein</fullName>
    </recommendedName>
</protein>
<accession>A0A8T0TM72</accession>
<feature type="domain" description="NmrA-like" evidence="1">
    <location>
        <begin position="1"/>
        <end position="231"/>
    </location>
</feature>
<dbReference type="PANTHER" id="PTHR43349">
    <property type="entry name" value="PINORESINOL REDUCTASE-RELATED"/>
    <property type="match status" value="1"/>
</dbReference>
<dbReference type="SUPFAM" id="SSF51735">
    <property type="entry name" value="NAD(P)-binding Rossmann-fold domains"/>
    <property type="match status" value="1"/>
</dbReference>
<keyword evidence="3" id="KW-1185">Reference proteome</keyword>
<dbReference type="EMBL" id="CM029043">
    <property type="protein sequence ID" value="KAG2611287.1"/>
    <property type="molecule type" value="Genomic_DNA"/>
</dbReference>
<gene>
    <name evidence="2" type="ORF">PVAP13_4KG131500</name>
</gene>
<dbReference type="Gene3D" id="3.40.50.720">
    <property type="entry name" value="NAD(P)-binding Rossmann-like Domain"/>
    <property type="match status" value="1"/>
</dbReference>
<evidence type="ECO:0000313" key="3">
    <source>
        <dbReference type="Proteomes" id="UP000823388"/>
    </source>
</evidence>
<dbReference type="PANTHER" id="PTHR43349:SF30">
    <property type="entry name" value="NMRA-LIKE DOMAIN-CONTAINING PROTEIN"/>
    <property type="match status" value="1"/>
</dbReference>
<dbReference type="Pfam" id="PF05368">
    <property type="entry name" value="NmrA"/>
    <property type="match status" value="1"/>
</dbReference>
<comment type="caution">
    <text evidence="2">The sequence shown here is derived from an EMBL/GenBank/DDBJ whole genome shotgun (WGS) entry which is preliminary data.</text>
</comment>
<name>A0A8T0TM72_PANVG</name>
<dbReference type="AlphaFoldDB" id="A0A8T0TM72"/>
<dbReference type="InterPro" id="IPR008030">
    <property type="entry name" value="NmrA-like"/>
</dbReference>
<dbReference type="InterPro" id="IPR050608">
    <property type="entry name" value="NmrA-type/Isoflavone_red_sf"/>
</dbReference>
<dbReference type="Gene3D" id="3.90.25.10">
    <property type="entry name" value="UDP-galactose 4-epimerase, domain 1"/>
    <property type="match status" value="1"/>
</dbReference>
<dbReference type="InterPro" id="IPR036291">
    <property type="entry name" value="NAD(P)-bd_dom_sf"/>
</dbReference>